<dbReference type="EMBL" id="JAKOGI010000817">
    <property type="protein sequence ID" value="KAJ8430160.1"/>
    <property type="molecule type" value="Genomic_DNA"/>
</dbReference>
<evidence type="ECO:0000256" key="2">
    <source>
        <dbReference type="SAM" id="Phobius"/>
    </source>
</evidence>
<dbReference type="AlphaFoldDB" id="A0A9Q1JSD3"/>
<keyword evidence="2" id="KW-0812">Transmembrane</keyword>
<keyword evidence="4" id="KW-1185">Reference proteome</keyword>
<feature type="transmembrane region" description="Helical" evidence="2">
    <location>
        <begin position="92"/>
        <end position="113"/>
    </location>
</feature>
<evidence type="ECO:0000313" key="4">
    <source>
        <dbReference type="Proteomes" id="UP001153076"/>
    </source>
</evidence>
<protein>
    <submittedName>
        <fullName evidence="3">Uncharacterized protein</fullName>
    </submittedName>
</protein>
<name>A0A9Q1JSD3_9CARY</name>
<keyword evidence="2" id="KW-0472">Membrane</keyword>
<proteinExistence type="predicted"/>
<evidence type="ECO:0000256" key="1">
    <source>
        <dbReference type="SAM" id="MobiDB-lite"/>
    </source>
</evidence>
<comment type="caution">
    <text evidence="3">The sequence shown here is derived from an EMBL/GenBank/DDBJ whole genome shotgun (WGS) entry which is preliminary data.</text>
</comment>
<accession>A0A9Q1JSD3</accession>
<gene>
    <name evidence="3" type="ORF">Cgig2_028046</name>
</gene>
<sequence length="163" mass="18504">MWNASMVRRSAVLRKWLVDYRGALSWIDTWPFTSGPADFWGDLTDEMALYVLENFKWDQREISFHHLPLPYDYKDMCLNFNLLRLRRSPRTFFFLGYPSFTLGHAPLLVQFGLRAMLQRGGPLMSPSVRPPSKAEGVARPEECCPGDSASGTMDIASGLSAPL</sequence>
<organism evidence="3 4">
    <name type="scientific">Carnegiea gigantea</name>
    <dbReference type="NCBI Taxonomy" id="171969"/>
    <lineage>
        <taxon>Eukaryota</taxon>
        <taxon>Viridiplantae</taxon>
        <taxon>Streptophyta</taxon>
        <taxon>Embryophyta</taxon>
        <taxon>Tracheophyta</taxon>
        <taxon>Spermatophyta</taxon>
        <taxon>Magnoliopsida</taxon>
        <taxon>eudicotyledons</taxon>
        <taxon>Gunneridae</taxon>
        <taxon>Pentapetalae</taxon>
        <taxon>Caryophyllales</taxon>
        <taxon>Cactineae</taxon>
        <taxon>Cactaceae</taxon>
        <taxon>Cactoideae</taxon>
        <taxon>Echinocereeae</taxon>
        <taxon>Carnegiea</taxon>
    </lineage>
</organism>
<dbReference type="Proteomes" id="UP001153076">
    <property type="component" value="Unassembled WGS sequence"/>
</dbReference>
<evidence type="ECO:0000313" key="3">
    <source>
        <dbReference type="EMBL" id="KAJ8430160.1"/>
    </source>
</evidence>
<feature type="region of interest" description="Disordered" evidence="1">
    <location>
        <begin position="124"/>
        <end position="163"/>
    </location>
</feature>
<reference evidence="3" key="1">
    <citation type="submission" date="2022-04" db="EMBL/GenBank/DDBJ databases">
        <title>Carnegiea gigantea Genome sequencing and assembly v2.</title>
        <authorList>
            <person name="Copetti D."/>
            <person name="Sanderson M.J."/>
            <person name="Burquez A."/>
            <person name="Wojciechowski M.F."/>
        </authorList>
    </citation>
    <scope>NUCLEOTIDE SEQUENCE</scope>
    <source>
        <strain evidence="3">SGP5-SGP5p</strain>
        <tissue evidence="3">Aerial part</tissue>
    </source>
</reference>
<keyword evidence="2" id="KW-1133">Transmembrane helix</keyword>